<feature type="region of interest" description="Disordered" evidence="7">
    <location>
        <begin position="247"/>
        <end position="267"/>
    </location>
</feature>
<evidence type="ECO:0000256" key="6">
    <source>
        <dbReference type="PROSITE-ProRule" id="PRU00278"/>
    </source>
</evidence>
<dbReference type="OrthoDB" id="507969at2"/>
<evidence type="ECO:0000256" key="5">
    <source>
        <dbReference type="ARBA" id="ARBA00023235"/>
    </source>
</evidence>
<sequence length="267" mass="30354">MSSCLKIGSRLLNGDQIISALVQYKLLEPLVGHLLLDEVFKEVPLLKQEVFHTLVGAADTPIPEDFENFVTQWCQQKEITLDYFKAVMMREWQLQKFKQLRFADQVESEFLRIKSDLDRVEYSLIQLDDGSLAQEVYFQLRDDGVEFAQLAQEYSLGSERHTGGLVGPVALSTLPIDVAALFRNQQTGIVYAPVPVNDRFWVVRLERVIAARLTEVTRTAVVDRLYTQWLQTQVQRVINTPGAIAVQSNSTEQPYQPRKAAPLGDNN</sequence>
<reference evidence="9 10" key="2">
    <citation type="submission" date="2018-03" db="EMBL/GenBank/DDBJ databases">
        <title>The ancient ancestry and fast evolution of plastids.</title>
        <authorList>
            <person name="Moore K.R."/>
            <person name="Magnabosco C."/>
            <person name="Momper L."/>
            <person name="Gold D.A."/>
            <person name="Bosak T."/>
            <person name="Fournier G.P."/>
        </authorList>
    </citation>
    <scope>NUCLEOTIDE SEQUENCE [LARGE SCALE GENOMIC DNA]</scope>
    <source>
        <strain evidence="9 10">ULC007</strain>
    </source>
</reference>
<evidence type="ECO:0000313" key="9">
    <source>
        <dbReference type="EMBL" id="PSB17133.1"/>
    </source>
</evidence>
<dbReference type="SUPFAM" id="SSF54534">
    <property type="entry name" value="FKBP-like"/>
    <property type="match status" value="1"/>
</dbReference>
<comment type="catalytic activity">
    <reaction evidence="1">
        <text>[protein]-peptidylproline (omega=180) = [protein]-peptidylproline (omega=0)</text>
        <dbReference type="Rhea" id="RHEA:16237"/>
        <dbReference type="Rhea" id="RHEA-COMP:10747"/>
        <dbReference type="Rhea" id="RHEA-COMP:10748"/>
        <dbReference type="ChEBI" id="CHEBI:83833"/>
        <dbReference type="ChEBI" id="CHEBI:83834"/>
        <dbReference type="EC" id="5.2.1.8"/>
    </reaction>
</comment>
<accession>A0A2T1D9L7</accession>
<dbReference type="InterPro" id="IPR000297">
    <property type="entry name" value="PPIase_PpiC"/>
</dbReference>
<dbReference type="Gene3D" id="3.10.50.40">
    <property type="match status" value="1"/>
</dbReference>
<dbReference type="GO" id="GO:0003755">
    <property type="term" value="F:peptidyl-prolyl cis-trans isomerase activity"/>
    <property type="evidence" value="ECO:0007669"/>
    <property type="project" value="UniProtKB-KW"/>
</dbReference>
<organism evidence="9 10">
    <name type="scientific">Phormidesmis priestleyi ULC007</name>
    <dbReference type="NCBI Taxonomy" id="1920490"/>
    <lineage>
        <taxon>Bacteria</taxon>
        <taxon>Bacillati</taxon>
        <taxon>Cyanobacteriota</taxon>
        <taxon>Cyanophyceae</taxon>
        <taxon>Leptolyngbyales</taxon>
        <taxon>Leptolyngbyaceae</taxon>
        <taxon>Phormidesmis</taxon>
    </lineage>
</organism>
<dbReference type="PANTHER" id="PTHR47245">
    <property type="entry name" value="PEPTIDYLPROLYL ISOMERASE"/>
    <property type="match status" value="1"/>
</dbReference>
<dbReference type="EMBL" id="PVWG01000032">
    <property type="protein sequence ID" value="PSB17133.1"/>
    <property type="molecule type" value="Genomic_DNA"/>
</dbReference>
<name>A0A2T1D9L7_9CYAN</name>
<evidence type="ECO:0000256" key="3">
    <source>
        <dbReference type="ARBA" id="ARBA00022729"/>
    </source>
</evidence>
<protein>
    <recommendedName>
        <fullName evidence="2">peptidylprolyl isomerase</fullName>
        <ecNumber evidence="2">5.2.1.8</ecNumber>
    </recommendedName>
</protein>
<keyword evidence="10" id="KW-1185">Reference proteome</keyword>
<evidence type="ECO:0000256" key="2">
    <source>
        <dbReference type="ARBA" id="ARBA00013194"/>
    </source>
</evidence>
<dbReference type="PROSITE" id="PS50198">
    <property type="entry name" value="PPIC_PPIASE_2"/>
    <property type="match status" value="1"/>
</dbReference>
<comment type="caution">
    <text evidence="9">The sequence shown here is derived from an EMBL/GenBank/DDBJ whole genome shotgun (WGS) entry which is preliminary data.</text>
</comment>
<dbReference type="RefSeq" id="WP_073072838.1">
    <property type="nucleotide sequence ID" value="NZ_MPPI01000019.1"/>
</dbReference>
<dbReference type="PANTHER" id="PTHR47245:SF1">
    <property type="entry name" value="FOLDASE PROTEIN PRSA"/>
    <property type="match status" value="1"/>
</dbReference>
<feature type="domain" description="PpiC" evidence="8">
    <location>
        <begin position="103"/>
        <end position="207"/>
    </location>
</feature>
<reference evidence="9 10" key="1">
    <citation type="submission" date="2018-02" db="EMBL/GenBank/DDBJ databases">
        <authorList>
            <person name="Cohen D.B."/>
            <person name="Kent A.D."/>
        </authorList>
    </citation>
    <scope>NUCLEOTIDE SEQUENCE [LARGE SCALE GENOMIC DNA]</scope>
    <source>
        <strain evidence="9 10">ULC007</strain>
    </source>
</reference>
<keyword evidence="3" id="KW-0732">Signal</keyword>
<dbReference type="InterPro" id="IPR046357">
    <property type="entry name" value="PPIase_dom_sf"/>
</dbReference>
<dbReference type="Pfam" id="PF00639">
    <property type="entry name" value="Rotamase"/>
    <property type="match status" value="1"/>
</dbReference>
<dbReference type="Proteomes" id="UP000238634">
    <property type="component" value="Unassembled WGS sequence"/>
</dbReference>
<keyword evidence="4 6" id="KW-0697">Rotamase</keyword>
<dbReference type="InterPro" id="IPR050245">
    <property type="entry name" value="PrsA_foldase"/>
</dbReference>
<proteinExistence type="predicted"/>
<evidence type="ECO:0000256" key="1">
    <source>
        <dbReference type="ARBA" id="ARBA00000971"/>
    </source>
</evidence>
<dbReference type="STRING" id="1920490.GCA_001895925_00463"/>
<keyword evidence="5 6" id="KW-0413">Isomerase</keyword>
<evidence type="ECO:0000256" key="4">
    <source>
        <dbReference type="ARBA" id="ARBA00023110"/>
    </source>
</evidence>
<evidence type="ECO:0000313" key="10">
    <source>
        <dbReference type="Proteomes" id="UP000238634"/>
    </source>
</evidence>
<dbReference type="EC" id="5.2.1.8" evidence="2"/>
<dbReference type="AlphaFoldDB" id="A0A2T1D9L7"/>
<evidence type="ECO:0000256" key="7">
    <source>
        <dbReference type="SAM" id="MobiDB-lite"/>
    </source>
</evidence>
<gene>
    <name evidence="9" type="ORF">C7B65_19685</name>
</gene>
<evidence type="ECO:0000259" key="8">
    <source>
        <dbReference type="PROSITE" id="PS50198"/>
    </source>
</evidence>